<evidence type="ECO:0000256" key="2">
    <source>
        <dbReference type="ARBA" id="ARBA00022801"/>
    </source>
</evidence>
<dbReference type="RefSeq" id="WP_377045932.1">
    <property type="nucleotide sequence ID" value="NZ_JBHLUN010000013.1"/>
</dbReference>
<reference evidence="5 6" key="1">
    <citation type="submission" date="2024-09" db="EMBL/GenBank/DDBJ databases">
        <authorList>
            <person name="Sun Q."/>
            <person name="Mori K."/>
        </authorList>
    </citation>
    <scope>NUCLEOTIDE SEQUENCE [LARGE SCALE GENOMIC DNA]</scope>
    <source>
        <strain evidence="5 6">TBRC 5777</strain>
    </source>
</reference>
<sequence>MAPVSRRPAGAVSMAPAPPRHPTEPPMTSPPTQTLTIPGLEGEAEILVDRWGIPHIYATTQHDAFLVQGFNAARDRLWQIDLWRKRGLGLLAADLGPAYVERDRAARLLLYRGDMAAEWASYGPDAQARTEAFVAGINAFVALVEREPERLPTEFRALNTRPARWSAEDVVRQRAHARVRNLDGEVARSNIIAEFGIEADRLHRKLQPEWTVQVPEGLAPHAIPPEVMRTYLLGCEPNAIGTATPAEALENTGSNNWALAPSRTTTGRPILASDPHRVHEQPSLRYVAHLVAPGLDVIGAGEPAIPGVSLGHNDRIAFSLTIHPADQEDLYVYELNPADPEMYRYGEGWERMRILREDVPVRGGTTETVELRFTRHGPVLHVDAANHRAYALRSVWWEPGTAAYMASLGYLAAGSFEDYRAALNGWGAPSTNHVVAEVGGRIGWAVAAKIPVRPSWDGLLPVAGDGRHEWAGTINAATLPHAVDPASGWLGSANQMNLPPGFDHAQHKTGFEWSDGARYARLSEALDADRQWSVEDTLQLQTDVLSVTARRLCAVLAAAGGSGAEPARALLGPWNHRLGAESGPAALFEIWFTKHLVPALFRALGPEGLARHLTAPDTALALDLLERGDDPGFGANPAAARDALLLRTLEAAWAEAAERMGPDPASWAWGQLHQGYFAHPLSRLGGPDLARRLDAGPVPKGGSNLTLNNNGYRGSDFRVMSGVSWRMVCDVGNWDASWTVNAPGQSGDPDSPHYRDLFPFWAEERYVPLLYSRAAVEAATEQRFRLLPG</sequence>
<dbReference type="InterPro" id="IPR043147">
    <property type="entry name" value="Penicillin_amidase_A-knob"/>
</dbReference>
<evidence type="ECO:0000313" key="5">
    <source>
        <dbReference type="EMBL" id="MFC0410180.1"/>
    </source>
</evidence>
<dbReference type="PANTHER" id="PTHR34218:SF4">
    <property type="entry name" value="ACYL-HOMOSERINE LACTONE ACYLASE QUIP"/>
    <property type="match status" value="1"/>
</dbReference>
<dbReference type="InterPro" id="IPR002692">
    <property type="entry name" value="S45"/>
</dbReference>
<dbReference type="InterPro" id="IPR023343">
    <property type="entry name" value="Penicillin_amidase_dom1"/>
</dbReference>
<keyword evidence="3" id="KW-0865">Zymogen</keyword>
<dbReference type="Gene3D" id="2.30.120.10">
    <property type="match status" value="1"/>
</dbReference>
<dbReference type="Gene3D" id="1.10.439.10">
    <property type="entry name" value="Penicillin Amidohydrolase, domain 1"/>
    <property type="match status" value="1"/>
</dbReference>
<evidence type="ECO:0000256" key="3">
    <source>
        <dbReference type="ARBA" id="ARBA00023145"/>
    </source>
</evidence>
<protein>
    <submittedName>
        <fullName evidence="5">Penicillin acylase family protein</fullName>
    </submittedName>
</protein>
<dbReference type="PIRSF" id="PIRSF001227">
    <property type="entry name" value="Pen_acylase"/>
    <property type="match status" value="1"/>
</dbReference>
<dbReference type="CDD" id="cd03747">
    <property type="entry name" value="Ntn_PGA_like"/>
    <property type="match status" value="1"/>
</dbReference>
<evidence type="ECO:0000313" key="6">
    <source>
        <dbReference type="Proteomes" id="UP001589865"/>
    </source>
</evidence>
<keyword evidence="6" id="KW-1185">Reference proteome</keyword>
<dbReference type="EMBL" id="JBHLUN010000013">
    <property type="protein sequence ID" value="MFC0410180.1"/>
    <property type="molecule type" value="Genomic_DNA"/>
</dbReference>
<dbReference type="Proteomes" id="UP001589865">
    <property type="component" value="Unassembled WGS sequence"/>
</dbReference>
<dbReference type="InterPro" id="IPR014395">
    <property type="entry name" value="Pen/GL7ACA/AHL_acylase"/>
</dbReference>
<comment type="caution">
    <text evidence="5">The sequence shown here is derived from an EMBL/GenBank/DDBJ whole genome shotgun (WGS) entry which is preliminary data.</text>
</comment>
<dbReference type="Pfam" id="PF01804">
    <property type="entry name" value="Penicil_amidase"/>
    <property type="match status" value="1"/>
</dbReference>
<accession>A0ABV6JXK6</accession>
<evidence type="ECO:0000256" key="1">
    <source>
        <dbReference type="ARBA" id="ARBA00006586"/>
    </source>
</evidence>
<dbReference type="InterPro" id="IPR029055">
    <property type="entry name" value="Ntn_hydrolases_N"/>
</dbReference>
<comment type="similarity">
    <text evidence="1">Belongs to the peptidase S45 family.</text>
</comment>
<feature type="region of interest" description="Disordered" evidence="4">
    <location>
        <begin position="1"/>
        <end position="33"/>
    </location>
</feature>
<keyword evidence="2" id="KW-0378">Hydrolase</keyword>
<dbReference type="Gene3D" id="3.60.20.10">
    <property type="entry name" value="Glutamine Phosphoribosylpyrophosphate, subunit 1, domain 1"/>
    <property type="match status" value="1"/>
</dbReference>
<dbReference type="PANTHER" id="PTHR34218">
    <property type="entry name" value="PEPTIDASE S45 PENICILLIN AMIDASE"/>
    <property type="match status" value="1"/>
</dbReference>
<gene>
    <name evidence="5" type="ORF">ACFFGY_18150</name>
</gene>
<proteinExistence type="inferred from homology"/>
<organism evidence="5 6">
    <name type="scientific">Roseomonas elaeocarpi</name>
    <dbReference type="NCBI Taxonomy" id="907779"/>
    <lineage>
        <taxon>Bacteria</taxon>
        <taxon>Pseudomonadati</taxon>
        <taxon>Pseudomonadota</taxon>
        <taxon>Alphaproteobacteria</taxon>
        <taxon>Acetobacterales</taxon>
        <taxon>Roseomonadaceae</taxon>
        <taxon>Roseomonas</taxon>
    </lineage>
</organism>
<feature type="compositionally biased region" description="Pro residues" evidence="4">
    <location>
        <begin position="16"/>
        <end position="29"/>
    </location>
</feature>
<dbReference type="InterPro" id="IPR043146">
    <property type="entry name" value="Penicillin_amidase_N_B-knob"/>
</dbReference>
<dbReference type="SUPFAM" id="SSF56235">
    <property type="entry name" value="N-terminal nucleophile aminohydrolases (Ntn hydrolases)"/>
    <property type="match status" value="1"/>
</dbReference>
<dbReference type="Gene3D" id="1.10.1400.10">
    <property type="match status" value="1"/>
</dbReference>
<name>A0ABV6JXK6_9PROT</name>
<evidence type="ECO:0000256" key="4">
    <source>
        <dbReference type="SAM" id="MobiDB-lite"/>
    </source>
</evidence>